<evidence type="ECO:0000313" key="2">
    <source>
        <dbReference type="EMBL" id="MFD2164073.1"/>
    </source>
</evidence>
<evidence type="ECO:0000256" key="1">
    <source>
        <dbReference type="SAM" id="SignalP"/>
    </source>
</evidence>
<feature type="signal peptide" evidence="1">
    <location>
        <begin position="1"/>
        <end position="28"/>
    </location>
</feature>
<dbReference type="InterPro" id="IPR019619">
    <property type="entry name" value="DUF2490"/>
</dbReference>
<gene>
    <name evidence="2" type="ORF">ACFSJU_16815</name>
</gene>
<keyword evidence="1" id="KW-0732">Signal</keyword>
<sequence>MKLKIMANCAKRCFLLATFLLSAFNSFPQKEITNQSLYWTRYFNQLALSPKLTWHNEIENRRFFENNRQHHFIIHSRLHYKTFKRADFAAGFSYGRQSPHTADSEFRLSVPELRPYQEVSLTNTYGRRLSVQQRLRMDERFIKNNNGTELLDGYQFNLRFRYRLQASVILSKTGAEKLTALKIADELMINAGDGIVYNQFDQNRVYLGIEQGVVKGLAVELGYLNWYQQRPSGKQFFARDIVRITLHHKINLYKQL</sequence>
<keyword evidence="3" id="KW-1185">Reference proteome</keyword>
<dbReference type="Proteomes" id="UP001597387">
    <property type="component" value="Unassembled WGS sequence"/>
</dbReference>
<dbReference type="RefSeq" id="WP_255904621.1">
    <property type="nucleotide sequence ID" value="NZ_JAFMZO010000004.1"/>
</dbReference>
<feature type="chain" id="PRO_5047266390" evidence="1">
    <location>
        <begin position="29"/>
        <end position="256"/>
    </location>
</feature>
<dbReference type="Pfam" id="PF10677">
    <property type="entry name" value="DUF2490"/>
    <property type="match status" value="1"/>
</dbReference>
<dbReference type="EMBL" id="JBHUHZ010000003">
    <property type="protein sequence ID" value="MFD2164073.1"/>
    <property type="molecule type" value="Genomic_DNA"/>
</dbReference>
<protein>
    <submittedName>
        <fullName evidence="2">DUF2490 domain-containing protein</fullName>
    </submittedName>
</protein>
<reference evidence="3" key="1">
    <citation type="journal article" date="2019" name="Int. J. Syst. Evol. Microbiol.">
        <title>The Global Catalogue of Microorganisms (GCM) 10K type strain sequencing project: providing services to taxonomists for standard genome sequencing and annotation.</title>
        <authorList>
            <consortium name="The Broad Institute Genomics Platform"/>
            <consortium name="The Broad Institute Genome Sequencing Center for Infectious Disease"/>
            <person name="Wu L."/>
            <person name="Ma J."/>
        </authorList>
    </citation>
    <scope>NUCLEOTIDE SEQUENCE [LARGE SCALE GENOMIC DNA]</scope>
    <source>
        <strain evidence="3">KCTC 42217</strain>
    </source>
</reference>
<comment type="caution">
    <text evidence="2">The sequence shown here is derived from an EMBL/GenBank/DDBJ whole genome shotgun (WGS) entry which is preliminary data.</text>
</comment>
<evidence type="ECO:0000313" key="3">
    <source>
        <dbReference type="Proteomes" id="UP001597387"/>
    </source>
</evidence>
<proteinExistence type="predicted"/>
<accession>A0ABW4ZPY2</accession>
<name>A0ABW4ZPY2_9SPHI</name>
<organism evidence="2 3">
    <name type="scientific">Paradesertivirga mongoliensis</name>
    <dbReference type="NCBI Taxonomy" id="2100740"/>
    <lineage>
        <taxon>Bacteria</taxon>
        <taxon>Pseudomonadati</taxon>
        <taxon>Bacteroidota</taxon>
        <taxon>Sphingobacteriia</taxon>
        <taxon>Sphingobacteriales</taxon>
        <taxon>Sphingobacteriaceae</taxon>
        <taxon>Paradesertivirga</taxon>
    </lineage>
</organism>